<dbReference type="InterPro" id="IPR032302">
    <property type="entry name" value="THOC2_N"/>
</dbReference>
<dbReference type="GO" id="GO:0006397">
    <property type="term" value="P:mRNA processing"/>
    <property type="evidence" value="ECO:0007669"/>
    <property type="project" value="InterPro"/>
</dbReference>
<comment type="subcellular location">
    <subcellularLocation>
        <location evidence="1">Nucleus</location>
    </subcellularLocation>
</comment>
<dbReference type="GeneID" id="8290878"/>
<dbReference type="Pfam" id="PF11732">
    <property type="entry name" value="Thoc2"/>
    <property type="match status" value="1"/>
</dbReference>
<keyword evidence="10" id="KW-1185">Reference proteome</keyword>
<organism evidence="9 10">
    <name type="scientific">Lachancea thermotolerans (strain ATCC 56472 / CBS 6340 / NRRL Y-8284)</name>
    <name type="common">Yeast</name>
    <name type="synonym">Kluyveromyces thermotolerans</name>
    <dbReference type="NCBI Taxonomy" id="559295"/>
    <lineage>
        <taxon>Eukaryota</taxon>
        <taxon>Fungi</taxon>
        <taxon>Dikarya</taxon>
        <taxon>Ascomycota</taxon>
        <taxon>Saccharomycotina</taxon>
        <taxon>Saccharomycetes</taxon>
        <taxon>Saccharomycetales</taxon>
        <taxon>Saccharomycetaceae</taxon>
        <taxon>Lachancea</taxon>
    </lineage>
</organism>
<evidence type="ECO:0000313" key="10">
    <source>
        <dbReference type="Proteomes" id="UP000002036"/>
    </source>
</evidence>
<feature type="compositionally biased region" description="Polar residues" evidence="5">
    <location>
        <begin position="1436"/>
        <end position="1473"/>
    </location>
</feature>
<dbReference type="InterPro" id="IPR021418">
    <property type="entry name" value="THO_THOC2_C"/>
</dbReference>
<feature type="domain" description="THO complex subunit 2 N-terminal" evidence="8">
    <location>
        <begin position="54"/>
        <end position="645"/>
    </location>
</feature>
<evidence type="ECO:0000259" key="6">
    <source>
        <dbReference type="Pfam" id="PF11262"/>
    </source>
</evidence>
<gene>
    <name evidence="9" type="ordered locus">KLTH0B05786g</name>
</gene>
<dbReference type="KEGG" id="lth:KLTH0B05786g"/>
<dbReference type="InterPro" id="IPR040007">
    <property type="entry name" value="Tho2"/>
</dbReference>
<evidence type="ECO:0000256" key="1">
    <source>
        <dbReference type="ARBA" id="ARBA00004123"/>
    </source>
</evidence>
<accession>C5DCU0</accession>
<dbReference type="GO" id="GO:0003729">
    <property type="term" value="F:mRNA binding"/>
    <property type="evidence" value="ECO:0007669"/>
    <property type="project" value="TreeGrafter"/>
</dbReference>
<feature type="domain" description="THO complex subunitTHOC2 C-terminal" evidence="6">
    <location>
        <begin position="1107"/>
        <end position="1183"/>
    </location>
</feature>
<name>C5DCU0_LACTC</name>
<dbReference type="PANTHER" id="PTHR21597">
    <property type="entry name" value="THO2 PROTEIN"/>
    <property type="match status" value="1"/>
</dbReference>
<dbReference type="InParanoid" id="C5DCU0"/>
<dbReference type="Pfam" id="PF16134">
    <property type="entry name" value="THOC2_N"/>
    <property type="match status" value="1"/>
</dbReference>
<dbReference type="EMBL" id="CU928166">
    <property type="protein sequence ID" value="CAR21601.1"/>
    <property type="molecule type" value="Genomic_DNA"/>
</dbReference>
<dbReference type="Pfam" id="PF11262">
    <property type="entry name" value="Tho2"/>
    <property type="match status" value="2"/>
</dbReference>
<keyword evidence="4" id="KW-0539">Nucleus</keyword>
<dbReference type="eggNOG" id="KOG1874">
    <property type="taxonomic scope" value="Eukaryota"/>
</dbReference>
<dbReference type="STRING" id="559295.C5DCU0"/>
<evidence type="ECO:0000259" key="7">
    <source>
        <dbReference type="Pfam" id="PF11732"/>
    </source>
</evidence>
<evidence type="ECO:0000259" key="8">
    <source>
        <dbReference type="Pfam" id="PF16134"/>
    </source>
</evidence>
<dbReference type="OrthoDB" id="29024at2759"/>
<dbReference type="InterPro" id="IPR021726">
    <property type="entry name" value="THO_THOC2_N"/>
</dbReference>
<dbReference type="GO" id="GO:0006406">
    <property type="term" value="P:mRNA export from nucleus"/>
    <property type="evidence" value="ECO:0007669"/>
    <property type="project" value="InterPro"/>
</dbReference>
<feature type="domain" description="THO complex subunitTHOC2 C-terminal" evidence="6">
    <location>
        <begin position="933"/>
        <end position="1100"/>
    </location>
</feature>
<evidence type="ECO:0000256" key="5">
    <source>
        <dbReference type="SAM" id="MobiDB-lite"/>
    </source>
</evidence>
<dbReference type="Proteomes" id="UP000002036">
    <property type="component" value="Chromosome B"/>
</dbReference>
<feature type="region of interest" description="Disordered" evidence="5">
    <location>
        <begin position="1366"/>
        <end position="1679"/>
    </location>
</feature>
<dbReference type="RefSeq" id="XP_002552039.1">
    <property type="nucleotide sequence ID" value="XM_002551993.1"/>
</dbReference>
<protein>
    <recommendedName>
        <fullName evidence="3">THO complex subunit 2</fullName>
    </recommendedName>
</protein>
<dbReference type="GO" id="GO:0000445">
    <property type="term" value="C:THO complex part of transcription export complex"/>
    <property type="evidence" value="ECO:0007669"/>
    <property type="project" value="TreeGrafter"/>
</dbReference>
<feature type="compositionally biased region" description="Basic and acidic residues" evidence="5">
    <location>
        <begin position="1599"/>
        <end position="1627"/>
    </location>
</feature>
<feature type="domain" description="THO complex subunitTHOC2 N-terminal" evidence="7">
    <location>
        <begin position="647"/>
        <end position="721"/>
    </location>
</feature>
<evidence type="ECO:0000256" key="4">
    <source>
        <dbReference type="ARBA" id="ARBA00023242"/>
    </source>
</evidence>
<feature type="compositionally biased region" description="Polar residues" evidence="5">
    <location>
        <begin position="1658"/>
        <end position="1668"/>
    </location>
</feature>
<dbReference type="FunCoup" id="C5DCU0">
    <property type="interactions" value="676"/>
</dbReference>
<comment type="similarity">
    <text evidence="2">Belongs to the THOC2 family.</text>
</comment>
<proteinExistence type="inferred from homology"/>
<evidence type="ECO:0000256" key="2">
    <source>
        <dbReference type="ARBA" id="ARBA00007857"/>
    </source>
</evidence>
<dbReference type="HOGENOM" id="CLU_003123_0_0_1"/>
<dbReference type="OMA" id="NQKLWLM"/>
<reference evidence="9 10" key="1">
    <citation type="journal article" date="2009" name="Genome Res.">
        <title>Comparative genomics of protoploid Saccharomycetaceae.</title>
        <authorList>
            <consortium name="The Genolevures Consortium"/>
            <person name="Souciet J.-L."/>
            <person name="Dujon B."/>
            <person name="Gaillardin C."/>
            <person name="Johnston M."/>
            <person name="Baret P.V."/>
            <person name="Cliften P."/>
            <person name="Sherman D.J."/>
            <person name="Weissenbach J."/>
            <person name="Westhof E."/>
            <person name="Wincker P."/>
            <person name="Jubin C."/>
            <person name="Poulain J."/>
            <person name="Barbe V."/>
            <person name="Segurens B."/>
            <person name="Artiguenave F."/>
            <person name="Anthouard V."/>
            <person name="Vacherie B."/>
            <person name="Val M.-E."/>
            <person name="Fulton R.S."/>
            <person name="Minx P."/>
            <person name="Wilson R."/>
            <person name="Durrens P."/>
            <person name="Jean G."/>
            <person name="Marck C."/>
            <person name="Martin T."/>
            <person name="Nikolski M."/>
            <person name="Rolland T."/>
            <person name="Seret M.-L."/>
            <person name="Casaregola S."/>
            <person name="Despons L."/>
            <person name="Fairhead C."/>
            <person name="Fischer G."/>
            <person name="Lafontaine I."/>
            <person name="Leh V."/>
            <person name="Lemaire M."/>
            <person name="de Montigny J."/>
            <person name="Neuveglise C."/>
            <person name="Thierry A."/>
            <person name="Blanc-Lenfle I."/>
            <person name="Bleykasten C."/>
            <person name="Diffels J."/>
            <person name="Fritsch E."/>
            <person name="Frangeul L."/>
            <person name="Goeffon A."/>
            <person name="Jauniaux N."/>
            <person name="Kachouri-Lafond R."/>
            <person name="Payen C."/>
            <person name="Potier S."/>
            <person name="Pribylova L."/>
            <person name="Ozanne C."/>
            <person name="Richard G.-F."/>
            <person name="Sacerdot C."/>
            <person name="Straub M.-L."/>
            <person name="Talla E."/>
        </authorList>
    </citation>
    <scope>NUCLEOTIDE SEQUENCE [LARGE SCALE GENOMIC DNA]</scope>
    <source>
        <strain evidence="10">ATCC 56472 / CBS 6340 / NRRL Y-8284</strain>
    </source>
</reference>
<dbReference type="PANTHER" id="PTHR21597:SF0">
    <property type="entry name" value="THO COMPLEX SUBUNIT 2"/>
    <property type="match status" value="1"/>
</dbReference>
<evidence type="ECO:0000313" key="9">
    <source>
        <dbReference type="EMBL" id="CAR21601.1"/>
    </source>
</evidence>
<sequence>MHLFSNRAYQTFPNSTASLQTVIMSALCSRINALSNAHSSIFQEGLQLAQIEDQNWELFTQEVINNLKSSSDQADKKNRVQSVLYEIVLLSSESNTQRPLDSEKVLQLIKDMHAVEGAKTARLLSSLINSFPEKSEKLVEIMVSLDFMESELCTYITDDKLLERTAKFTVKERALFRKSLLDTRYIIQKYNLLSEHPIGFSELITLLVIAYSDPTSAERARSYWQEACSIVGKYSLDPLRALDVILMVSSRYITKGYPFLLEFLKESDYWPATEANHTSFDNLHIGGNMTASQLLSMHLNDTKVDVTFYDMTCLLVRANFVSFSSIFENLGPNEDQIQKFADQYFSDMEEDSMKGVLNPLAMAAALVDDSEESENPAPADSQKESDQEEELSDEEKQARKMREQEEILGSGKMFFMQRLLAHGIFTPFFSAFGRYQRFLLTSPELLKLYLKLFDHIITPIYETTAFFNSAKQSTAGKQNFSATHTALPPFDKKNSSEFYFSGRMQELPQVNNVEQLIKVSHEWLSILGPHVAYDPVIVSKLCRIGLKDIERSSRNPDTLSIWLDFTRKFIFVSLPLLTDNLVVINEVFVLLQSFDFEKRYFLYNEMISKTSQDNVFVKAKWNESSREAKSALKSLSNDNIGEKGRFVAKLISKNPLSTLEPVMNQLENYDKVSDLVVETSLYYSPYAYDVLQYAIILRLASGRQALQENGVYVTMWVQRLAFFIASLAKHSPKMDIGNIIQLVVKKLHKGDMVGVTVIKELTSRVSGVKSINDLSPKQLVMLNSGQPLQESARSIIRDTRGENKGPALRLLSVFIKQQSLSEVIILLYRMQSSMVDTDLHYKVLSSRIDEISLLLWSFIDMSKYFLGFEKFSRNIASFDQLVNHYGVSIEWAFLIWRDHYDTCASEGTEAEREFRETIEKPNFVPTEFQNGSRTLFTDFWRLSLYDLCFEKDLYDEEKHQLERSMQQLKLGKKKREISKMLENVMSSRIAHQRAHNKCVERLRGQPMDIEQLKAPEVLKPFLQYCLIPRVLFSPSDALYAVSFLWEAFASSGSLDVFENMVSARILNALLFSSTSLEASNLGLFFATLLEKFEILRKSNKLSNDDLKRIYVIQTIIVDDVIDLISEKNYMSIRNGIEFMKYLSTVFPVVKVHILQVIQAIEKLISIDEREDIQLPSNALIGHLKARLKDSLKLEDFYQMSEEDKKIYRVDEKEEIAQYERAILEEQEEAKLKQISEREIEDSKKSMNEQRLKVDDDEHSRTAYGARIRKEPLLPMHEVLNEMTDVLKCLETTGTSYLNRHIRNRSVLTELRQIEQGTARRPREYKARLAELFEAYFMNLTSSPNNEKFKQCLNDVIKACRSITNPHTIEKSQPGRRQPAIAYDDEAVPRAQASKRAGAKATTEETKRTSRYEGSTETKLQKTISRPHQSEKEPQDDNSGSNAQRGARSQNSGPSNRTGSRYDPTSSSRPQDNGIQKKAQSPILRGHSQNANPVDRGVPRSNAPVARGKVSSARGTPGSATSEKELSSRNAPPLDDRARPLKFQSSEKPTPKPAASFGSRYEASPNQIQIGERRKIGGSNQEVIKRSRDESPSSYPSKRARQESDQGRDKFEGRSFGRRDTNYRDRYSGKQNDATSERRTDKYSSTLSSRLRGQDYRQNKANQTNQGGQTPKAPESRYRK</sequence>
<feature type="compositionally biased region" description="Basic and acidic residues" evidence="5">
    <location>
        <begin position="1401"/>
        <end position="1419"/>
    </location>
</feature>
<evidence type="ECO:0000256" key="3">
    <source>
        <dbReference type="ARBA" id="ARBA00019596"/>
    </source>
</evidence>
<feature type="region of interest" description="Disordered" evidence="5">
    <location>
        <begin position="367"/>
        <end position="400"/>
    </location>
</feature>